<feature type="transmembrane region" description="Helical" evidence="6">
    <location>
        <begin position="423"/>
        <end position="440"/>
    </location>
</feature>
<dbReference type="AlphaFoldDB" id="A0A1Q9E6F3"/>
<keyword evidence="2" id="KW-0813">Transport</keyword>
<evidence type="ECO:0000313" key="7">
    <source>
        <dbReference type="EMBL" id="OLQ02996.1"/>
    </source>
</evidence>
<protein>
    <submittedName>
        <fullName evidence="7">Tetracycline resistance protein, class G</fullName>
    </submittedName>
</protein>
<feature type="transmembrane region" description="Helical" evidence="6">
    <location>
        <begin position="397"/>
        <end position="416"/>
    </location>
</feature>
<dbReference type="GO" id="GO:0016020">
    <property type="term" value="C:membrane"/>
    <property type="evidence" value="ECO:0007669"/>
    <property type="project" value="UniProtKB-SubCell"/>
</dbReference>
<comment type="subcellular location">
    <subcellularLocation>
        <location evidence="1">Membrane</location>
        <topology evidence="1">Multi-pass membrane protein</topology>
    </subcellularLocation>
</comment>
<evidence type="ECO:0000313" key="8">
    <source>
        <dbReference type="Proteomes" id="UP000186817"/>
    </source>
</evidence>
<dbReference type="Gene3D" id="1.20.1250.20">
    <property type="entry name" value="MFS general substrate transporter like domains"/>
    <property type="match status" value="1"/>
</dbReference>
<organism evidence="7 8">
    <name type="scientific">Symbiodinium microadriaticum</name>
    <name type="common">Dinoflagellate</name>
    <name type="synonym">Zooxanthella microadriatica</name>
    <dbReference type="NCBI Taxonomy" id="2951"/>
    <lineage>
        <taxon>Eukaryota</taxon>
        <taxon>Sar</taxon>
        <taxon>Alveolata</taxon>
        <taxon>Dinophyceae</taxon>
        <taxon>Suessiales</taxon>
        <taxon>Symbiodiniaceae</taxon>
        <taxon>Symbiodinium</taxon>
    </lineage>
</organism>
<dbReference type="GO" id="GO:0022857">
    <property type="term" value="F:transmembrane transporter activity"/>
    <property type="evidence" value="ECO:0007669"/>
    <property type="project" value="InterPro"/>
</dbReference>
<accession>A0A1Q9E6F3</accession>
<dbReference type="Pfam" id="PF07690">
    <property type="entry name" value="MFS_1"/>
    <property type="match status" value="1"/>
</dbReference>
<evidence type="ECO:0000256" key="5">
    <source>
        <dbReference type="ARBA" id="ARBA00023136"/>
    </source>
</evidence>
<dbReference type="OrthoDB" id="10262656at2759"/>
<dbReference type="InterPro" id="IPR011701">
    <property type="entry name" value="MFS"/>
</dbReference>
<evidence type="ECO:0000256" key="2">
    <source>
        <dbReference type="ARBA" id="ARBA00022448"/>
    </source>
</evidence>
<dbReference type="SUPFAM" id="SSF103473">
    <property type="entry name" value="MFS general substrate transporter"/>
    <property type="match status" value="1"/>
</dbReference>
<keyword evidence="8" id="KW-1185">Reference proteome</keyword>
<reference evidence="7 8" key="1">
    <citation type="submission" date="2016-02" db="EMBL/GenBank/DDBJ databases">
        <title>Genome analysis of coral dinoflagellate symbionts highlights evolutionary adaptations to a symbiotic lifestyle.</title>
        <authorList>
            <person name="Aranda M."/>
            <person name="Li Y."/>
            <person name="Liew Y.J."/>
            <person name="Baumgarten S."/>
            <person name="Simakov O."/>
            <person name="Wilson M."/>
            <person name="Piel J."/>
            <person name="Ashoor H."/>
            <person name="Bougouffa S."/>
            <person name="Bajic V.B."/>
            <person name="Ryu T."/>
            <person name="Ravasi T."/>
            <person name="Bayer T."/>
            <person name="Micklem G."/>
            <person name="Kim H."/>
            <person name="Bhak J."/>
            <person name="Lajeunesse T.C."/>
            <person name="Voolstra C.R."/>
        </authorList>
    </citation>
    <scope>NUCLEOTIDE SEQUENCE [LARGE SCALE GENOMIC DNA]</scope>
    <source>
        <strain evidence="7 8">CCMP2467</strain>
    </source>
</reference>
<name>A0A1Q9E6F3_SYMMI</name>
<evidence type="ECO:0000256" key="6">
    <source>
        <dbReference type="SAM" id="Phobius"/>
    </source>
</evidence>
<feature type="transmembrane region" description="Helical" evidence="6">
    <location>
        <begin position="147"/>
        <end position="167"/>
    </location>
</feature>
<dbReference type="PANTHER" id="PTHR23504:SF15">
    <property type="entry name" value="MAJOR FACILITATOR SUPERFAMILY (MFS) PROFILE DOMAIN-CONTAINING PROTEIN"/>
    <property type="match status" value="1"/>
</dbReference>
<evidence type="ECO:0000256" key="3">
    <source>
        <dbReference type="ARBA" id="ARBA00022692"/>
    </source>
</evidence>
<keyword evidence="4 6" id="KW-1133">Transmembrane helix</keyword>
<keyword evidence="3 6" id="KW-0812">Transmembrane</keyword>
<comment type="caution">
    <text evidence="7">The sequence shown here is derived from an EMBL/GenBank/DDBJ whole genome shotgun (WGS) entry which is preliminary data.</text>
</comment>
<dbReference type="PANTHER" id="PTHR23504">
    <property type="entry name" value="MAJOR FACILITATOR SUPERFAMILY DOMAIN-CONTAINING PROTEIN 10"/>
    <property type="match status" value="1"/>
</dbReference>
<dbReference type="InterPro" id="IPR036259">
    <property type="entry name" value="MFS_trans_sf"/>
</dbReference>
<evidence type="ECO:0000256" key="1">
    <source>
        <dbReference type="ARBA" id="ARBA00004141"/>
    </source>
</evidence>
<proteinExistence type="predicted"/>
<sequence length="460" mass="48847">MKSGRVWSMELLSAAGASEQKQWDVDVIDTCAQRLTVPVEAIWMVCLTVFIDSLGGSISAPVMPHLSAQVVMGFYAKEFDASSTQVGRVSITVGTSTEVLILRVSDEQLLFFEAFVFCWLFSTYSLAQVIALPLLGRLSDTTGRRPVLVLSLFGAATGAFVQGAKVLQIRFGNHVVTLAQLDWQAQGHHGLAPTLDVLFLGRVISGFCGAVGGAAGGDEEEDVEEVADGSTANVYICDVASEDCRPEPDPKYLGYLMSSNGLAFAFGPGLGGGLSKLGRNVPIMEEYDADDEDAEVDGLSELRAEVNGALCMAAGLLAIVEATKTADVTTEAEEQQATQAVDEISAAAKSKNCKLPTFSLKIWLVCTAEFLRGVSFSAIFAIFALFASTVFGLDSVSIGFAVCCGALCLIGTNIWICPHLDHVLGHVGCACLGMMLIASGEAPWRQGVKTVMAVTRLDWL</sequence>
<dbReference type="EMBL" id="LSRX01000249">
    <property type="protein sequence ID" value="OLQ02996.1"/>
    <property type="molecule type" value="Genomic_DNA"/>
</dbReference>
<feature type="transmembrane region" description="Helical" evidence="6">
    <location>
        <begin position="110"/>
        <end position="135"/>
    </location>
</feature>
<feature type="transmembrane region" description="Helical" evidence="6">
    <location>
        <begin position="370"/>
        <end position="391"/>
    </location>
</feature>
<keyword evidence="5 6" id="KW-0472">Membrane</keyword>
<evidence type="ECO:0000256" key="4">
    <source>
        <dbReference type="ARBA" id="ARBA00022989"/>
    </source>
</evidence>
<gene>
    <name evidence="7" type="primary">tetA</name>
    <name evidence="7" type="ORF">AK812_SmicGene14113</name>
</gene>
<dbReference type="Proteomes" id="UP000186817">
    <property type="component" value="Unassembled WGS sequence"/>
</dbReference>